<dbReference type="PROSITE" id="PS51724">
    <property type="entry name" value="SPOR"/>
    <property type="match status" value="1"/>
</dbReference>
<protein>
    <submittedName>
        <fullName evidence="4">Cell division protein FtsN</fullName>
    </submittedName>
</protein>
<feature type="region of interest" description="Disordered" evidence="1">
    <location>
        <begin position="1"/>
        <end position="26"/>
    </location>
</feature>
<feature type="domain" description="SPOR" evidence="3">
    <location>
        <begin position="104"/>
        <end position="183"/>
    </location>
</feature>
<dbReference type="RefSeq" id="WP_184425976.1">
    <property type="nucleotide sequence ID" value="NZ_AP027362.1"/>
</dbReference>
<keyword evidence="2" id="KW-0812">Transmembrane</keyword>
<dbReference type="InterPro" id="IPR007730">
    <property type="entry name" value="SPOR-like_dom"/>
</dbReference>
<evidence type="ECO:0000259" key="3">
    <source>
        <dbReference type="PROSITE" id="PS51724"/>
    </source>
</evidence>
<organism evidence="4 5">
    <name type="scientific">Thalassotalea piscium</name>
    <dbReference type="NCBI Taxonomy" id="1230533"/>
    <lineage>
        <taxon>Bacteria</taxon>
        <taxon>Pseudomonadati</taxon>
        <taxon>Pseudomonadota</taxon>
        <taxon>Gammaproteobacteria</taxon>
        <taxon>Alteromonadales</taxon>
        <taxon>Colwelliaceae</taxon>
        <taxon>Thalassotalea</taxon>
    </lineage>
</organism>
<feature type="transmembrane region" description="Helical" evidence="2">
    <location>
        <begin position="33"/>
        <end position="52"/>
    </location>
</feature>
<dbReference type="GO" id="GO:0051301">
    <property type="term" value="P:cell division"/>
    <property type="evidence" value="ECO:0007669"/>
    <property type="project" value="UniProtKB-KW"/>
</dbReference>
<dbReference type="Proteomes" id="UP000537141">
    <property type="component" value="Unassembled WGS sequence"/>
</dbReference>
<dbReference type="PANTHER" id="PTHR38687">
    <property type="entry name" value="CELL DIVISION PROTEIN DEDD-RELATED"/>
    <property type="match status" value="1"/>
</dbReference>
<dbReference type="AlphaFoldDB" id="A0A7X0NJN6"/>
<dbReference type="Pfam" id="PF05036">
    <property type="entry name" value="SPOR"/>
    <property type="match status" value="1"/>
</dbReference>
<dbReference type="Gene3D" id="3.30.70.1070">
    <property type="entry name" value="Sporulation related repeat"/>
    <property type="match status" value="1"/>
</dbReference>
<dbReference type="GO" id="GO:0042834">
    <property type="term" value="F:peptidoglycan binding"/>
    <property type="evidence" value="ECO:0007669"/>
    <property type="project" value="InterPro"/>
</dbReference>
<gene>
    <name evidence="4" type="ORF">HNQ55_003193</name>
</gene>
<evidence type="ECO:0000313" key="4">
    <source>
        <dbReference type="EMBL" id="MBB6544660.1"/>
    </source>
</evidence>
<dbReference type="EMBL" id="JACHHU010000034">
    <property type="protein sequence ID" value="MBB6544660.1"/>
    <property type="molecule type" value="Genomic_DNA"/>
</dbReference>
<feature type="compositionally biased region" description="Polar residues" evidence="1">
    <location>
        <begin position="14"/>
        <end position="26"/>
    </location>
</feature>
<keyword evidence="2" id="KW-0472">Membrane</keyword>
<evidence type="ECO:0000313" key="5">
    <source>
        <dbReference type="Proteomes" id="UP000537141"/>
    </source>
</evidence>
<keyword evidence="4" id="KW-0132">Cell division</keyword>
<dbReference type="InterPro" id="IPR036680">
    <property type="entry name" value="SPOR-like_sf"/>
</dbReference>
<evidence type="ECO:0000256" key="1">
    <source>
        <dbReference type="SAM" id="MobiDB-lite"/>
    </source>
</evidence>
<proteinExistence type="predicted"/>
<dbReference type="SUPFAM" id="SSF110997">
    <property type="entry name" value="Sporulation related repeat"/>
    <property type="match status" value="1"/>
</dbReference>
<dbReference type="InterPro" id="IPR052521">
    <property type="entry name" value="Cell_div_SPOR-domain"/>
</dbReference>
<name>A0A7X0NJN6_9GAMM</name>
<accession>A0A7X0NJN6</accession>
<dbReference type="PANTHER" id="PTHR38687:SF2">
    <property type="entry name" value="CELL DIVISION PROTEIN FTSN"/>
    <property type="match status" value="1"/>
</dbReference>
<keyword evidence="2" id="KW-1133">Transmembrane helix</keyword>
<comment type="caution">
    <text evidence="4">The sequence shown here is derived from an EMBL/GenBank/DDBJ whole genome shotgun (WGS) entry which is preliminary data.</text>
</comment>
<keyword evidence="5" id="KW-1185">Reference proteome</keyword>
<keyword evidence="4" id="KW-0131">Cell cycle</keyword>
<sequence>MAHQDYVSRKTNKKNNPYKSNKQAPQQNGSAKLKVIAVITVCAIIAFIYGLWKIDSATETTLPVKEKEVPVITPKTTLPAPPKEKWDYPEKLKTKEVEEGQYEVETKGPYKLQCGSFRTQKQAEVLKANIAFVGLESYIRQAKGSNSTWYQVYLGPYPRKRGAEKDKHRLRSNNINYCQVLLWK</sequence>
<evidence type="ECO:0000256" key="2">
    <source>
        <dbReference type="SAM" id="Phobius"/>
    </source>
</evidence>
<reference evidence="4 5" key="1">
    <citation type="submission" date="2020-08" db="EMBL/GenBank/DDBJ databases">
        <title>Genomic Encyclopedia of Type Strains, Phase IV (KMG-IV): sequencing the most valuable type-strain genomes for metagenomic binning, comparative biology and taxonomic classification.</title>
        <authorList>
            <person name="Goeker M."/>
        </authorList>
    </citation>
    <scope>NUCLEOTIDE SEQUENCE [LARGE SCALE GENOMIC DNA]</scope>
    <source>
        <strain evidence="4 5">DSM 26287</strain>
    </source>
</reference>